<comment type="catalytic activity">
    <reaction evidence="12">
        <text>Preferential cleavage: (Ac)2-L-Lys-D-Ala-|-D-Ala. Also transpeptidation of peptidyl-alanyl moieties that are N-acyl substituents of D-alanine.</text>
        <dbReference type="EC" id="3.4.16.4"/>
    </reaction>
</comment>
<protein>
    <recommendedName>
        <fullName evidence="4">serine-type D-Ala-D-Ala carboxypeptidase</fullName>
        <ecNumber evidence="4">3.4.16.4</ecNumber>
    </recommendedName>
</protein>
<dbReference type="AlphaFoldDB" id="A0A140LC65"/>
<evidence type="ECO:0000256" key="15">
    <source>
        <dbReference type="RuleBase" id="RU004016"/>
    </source>
</evidence>
<proteinExistence type="inferred from homology"/>
<dbReference type="InterPro" id="IPR012907">
    <property type="entry name" value="Peptidase_S11_C"/>
</dbReference>
<dbReference type="GO" id="GO:0009002">
    <property type="term" value="F:serine-type D-Ala-D-Ala carboxypeptidase activity"/>
    <property type="evidence" value="ECO:0007669"/>
    <property type="project" value="UniProtKB-EC"/>
</dbReference>
<dbReference type="InterPro" id="IPR001967">
    <property type="entry name" value="Peptidase_S11_N"/>
</dbReference>
<dbReference type="GO" id="GO:0008360">
    <property type="term" value="P:regulation of cell shape"/>
    <property type="evidence" value="ECO:0007669"/>
    <property type="project" value="UniProtKB-KW"/>
</dbReference>
<name>A0A140LC65_9FIRM</name>
<dbReference type="PANTHER" id="PTHR21581:SF6">
    <property type="entry name" value="TRAFFICKING PROTEIN PARTICLE COMPLEX SUBUNIT 12"/>
    <property type="match status" value="1"/>
</dbReference>
<dbReference type="InterPro" id="IPR037167">
    <property type="entry name" value="Peptidase_S11_C_sf"/>
</dbReference>
<evidence type="ECO:0000256" key="9">
    <source>
        <dbReference type="ARBA" id="ARBA00022960"/>
    </source>
</evidence>
<dbReference type="Proteomes" id="UP000070427">
    <property type="component" value="Unassembled WGS sequence"/>
</dbReference>
<sequence>MMSSLNNKRKRAILCFLILIFSIANNANLYAQPYPDIKSSSAVLIDAQSGTVLYEKNAHERMEPASITKIMTLLVAFDAIAQGKANLKDKVKISERVWKTGGSQVFLGPGEEQTLESLMKCITIASANDASVAVAEYIGGSVEGFVKLMNEKAKSLGMNNTHFSNPHGLPDPNNYSTAYDIAIMSRELVKYPKFFEWSTVWVDYLEHTDKKREPTMLANTNKLLGKYEGLDGLKTGFHAKAGYCFAGTAKRGNLRLISVVLNSPTSNDRFEDTKKLLDYGFGKYDSIQVAKKNEVLVQLPVEKGIKKQVDIIASRDLNILVERGKENAIGTKLEIPDRLKAPLSAGQRIGKLIAEKDGKVVGEVDLVTSEGIEKAGLFYIFRKLIGNLFDF</sequence>
<dbReference type="Gene3D" id="3.40.710.10">
    <property type="entry name" value="DD-peptidase/beta-lactamase superfamily"/>
    <property type="match status" value="1"/>
</dbReference>
<dbReference type="RefSeq" id="WP_245628356.1">
    <property type="nucleotide sequence ID" value="NZ_LOED01000004.1"/>
</dbReference>
<keyword evidence="8 18" id="KW-0378">Hydrolase</keyword>
<dbReference type="SMART" id="SM00936">
    <property type="entry name" value="PBP5_C"/>
    <property type="match status" value="1"/>
</dbReference>
<feature type="active site" description="Proton acceptor" evidence="13">
    <location>
        <position position="69"/>
    </location>
</feature>
<evidence type="ECO:0000313" key="19">
    <source>
        <dbReference type="Proteomes" id="UP000070427"/>
    </source>
</evidence>
<evidence type="ECO:0000256" key="8">
    <source>
        <dbReference type="ARBA" id="ARBA00022801"/>
    </source>
</evidence>
<evidence type="ECO:0000259" key="17">
    <source>
        <dbReference type="SMART" id="SM00936"/>
    </source>
</evidence>
<dbReference type="EMBL" id="LOED01000004">
    <property type="protein sequence ID" value="KXG78140.1"/>
    <property type="molecule type" value="Genomic_DNA"/>
</dbReference>
<keyword evidence="10" id="KW-0573">Peptidoglycan synthesis</keyword>
<dbReference type="PATRIC" id="fig|520764.3.peg.562"/>
<evidence type="ECO:0000256" key="16">
    <source>
        <dbReference type="SAM" id="SignalP"/>
    </source>
</evidence>
<evidence type="ECO:0000256" key="10">
    <source>
        <dbReference type="ARBA" id="ARBA00022984"/>
    </source>
</evidence>
<feature type="binding site" evidence="14">
    <location>
        <position position="234"/>
    </location>
    <ligand>
        <name>substrate</name>
    </ligand>
</feature>
<comment type="pathway">
    <text evidence="2">Cell wall biogenesis; peptidoglycan biosynthesis.</text>
</comment>
<comment type="caution">
    <text evidence="18">The sequence shown here is derived from an EMBL/GenBank/DDBJ whole genome shotgun (WGS) entry which is preliminary data.</text>
</comment>
<keyword evidence="11" id="KW-0961">Cell wall biogenesis/degradation</keyword>
<dbReference type="Pfam" id="PF07943">
    <property type="entry name" value="PBP5_C"/>
    <property type="match status" value="1"/>
</dbReference>
<dbReference type="Gene3D" id="2.60.410.10">
    <property type="entry name" value="D-Ala-D-Ala carboxypeptidase, C-terminal domain"/>
    <property type="match status" value="1"/>
</dbReference>
<keyword evidence="6" id="KW-0645">Protease</keyword>
<dbReference type="InterPro" id="IPR012338">
    <property type="entry name" value="Beta-lactam/transpept-like"/>
</dbReference>
<dbReference type="GO" id="GO:0006508">
    <property type="term" value="P:proteolysis"/>
    <property type="evidence" value="ECO:0007669"/>
    <property type="project" value="UniProtKB-KW"/>
</dbReference>
<reference evidence="18 19" key="1">
    <citation type="submission" date="2015-12" db="EMBL/GenBank/DDBJ databases">
        <title>Draft genome sequnece of Fervidicola ferrireducens strain Y170.</title>
        <authorList>
            <person name="Patel B.K."/>
        </authorList>
    </citation>
    <scope>NUCLEOTIDE SEQUENCE [LARGE SCALE GENOMIC DNA]</scope>
    <source>
        <strain evidence="18 19">Y170</strain>
    </source>
</reference>
<feature type="signal peptide" evidence="16">
    <location>
        <begin position="1"/>
        <end position="26"/>
    </location>
</feature>
<accession>A0A140LC65</accession>
<organism evidence="18 19">
    <name type="scientific">Fervidicola ferrireducens</name>
    <dbReference type="NCBI Taxonomy" id="520764"/>
    <lineage>
        <taxon>Bacteria</taxon>
        <taxon>Bacillati</taxon>
        <taxon>Bacillota</taxon>
        <taxon>Clostridia</taxon>
        <taxon>Thermosediminibacterales</taxon>
        <taxon>Thermosediminibacteraceae</taxon>
        <taxon>Fervidicola</taxon>
    </lineage>
</organism>
<dbReference type="GO" id="GO:0071555">
    <property type="term" value="P:cell wall organization"/>
    <property type="evidence" value="ECO:0007669"/>
    <property type="project" value="UniProtKB-KW"/>
</dbReference>
<dbReference type="InParanoid" id="A0A140LC65"/>
<dbReference type="InterPro" id="IPR018044">
    <property type="entry name" value="Peptidase_S11"/>
</dbReference>
<dbReference type="FunCoup" id="A0A140LC65">
    <property type="interactions" value="147"/>
</dbReference>
<evidence type="ECO:0000256" key="2">
    <source>
        <dbReference type="ARBA" id="ARBA00004752"/>
    </source>
</evidence>
<feature type="active site" evidence="13">
    <location>
        <position position="126"/>
    </location>
</feature>
<evidence type="ECO:0000256" key="12">
    <source>
        <dbReference type="ARBA" id="ARBA00034000"/>
    </source>
</evidence>
<dbReference type="EC" id="3.4.16.4" evidence="4"/>
<feature type="domain" description="Peptidase S11 D-Ala-D-Ala carboxypeptidase A C-terminal" evidence="17">
    <location>
        <begin position="284"/>
        <end position="374"/>
    </location>
</feature>
<dbReference type="PANTHER" id="PTHR21581">
    <property type="entry name" value="D-ALANYL-D-ALANINE CARBOXYPEPTIDASE"/>
    <property type="match status" value="1"/>
</dbReference>
<dbReference type="GO" id="GO:0009252">
    <property type="term" value="P:peptidoglycan biosynthetic process"/>
    <property type="evidence" value="ECO:0007669"/>
    <property type="project" value="UniProtKB-UniPathway"/>
</dbReference>
<dbReference type="Pfam" id="PF00768">
    <property type="entry name" value="Peptidase_S11"/>
    <property type="match status" value="1"/>
</dbReference>
<keyword evidence="19" id="KW-1185">Reference proteome</keyword>
<evidence type="ECO:0000256" key="3">
    <source>
        <dbReference type="ARBA" id="ARBA00007164"/>
    </source>
</evidence>
<comment type="function">
    <text evidence="1">Removes C-terminal D-alanyl residues from sugar-peptide cell wall precursors.</text>
</comment>
<keyword evidence="5 18" id="KW-0121">Carboxypeptidase</keyword>
<dbReference type="STRING" id="520764.AN618_05320"/>
<evidence type="ECO:0000256" key="4">
    <source>
        <dbReference type="ARBA" id="ARBA00012448"/>
    </source>
</evidence>
<dbReference type="PRINTS" id="PR00725">
    <property type="entry name" value="DADACBPTASE1"/>
</dbReference>
<evidence type="ECO:0000256" key="5">
    <source>
        <dbReference type="ARBA" id="ARBA00022645"/>
    </source>
</evidence>
<feature type="active site" description="Acyl-ester intermediate" evidence="13">
    <location>
        <position position="66"/>
    </location>
</feature>
<evidence type="ECO:0000313" key="18">
    <source>
        <dbReference type="EMBL" id="KXG78140.1"/>
    </source>
</evidence>
<evidence type="ECO:0000256" key="13">
    <source>
        <dbReference type="PIRSR" id="PIRSR618044-1"/>
    </source>
</evidence>
<dbReference type="UniPathway" id="UPA00219"/>
<comment type="similarity">
    <text evidence="3 15">Belongs to the peptidase S11 family.</text>
</comment>
<dbReference type="SUPFAM" id="SSF56601">
    <property type="entry name" value="beta-lactamase/transpeptidase-like"/>
    <property type="match status" value="1"/>
</dbReference>
<keyword evidence="9" id="KW-0133">Cell shape</keyword>
<evidence type="ECO:0000256" key="14">
    <source>
        <dbReference type="PIRSR" id="PIRSR618044-2"/>
    </source>
</evidence>
<gene>
    <name evidence="18" type="primary">dacF_1</name>
    <name evidence="18" type="ORF">AN618_05320</name>
</gene>
<feature type="chain" id="PRO_5039559154" description="serine-type D-Ala-D-Ala carboxypeptidase" evidence="16">
    <location>
        <begin position="27"/>
        <end position="391"/>
    </location>
</feature>
<evidence type="ECO:0000256" key="7">
    <source>
        <dbReference type="ARBA" id="ARBA00022729"/>
    </source>
</evidence>
<evidence type="ECO:0000256" key="6">
    <source>
        <dbReference type="ARBA" id="ARBA00022670"/>
    </source>
</evidence>
<evidence type="ECO:0000256" key="1">
    <source>
        <dbReference type="ARBA" id="ARBA00003217"/>
    </source>
</evidence>
<evidence type="ECO:0000256" key="11">
    <source>
        <dbReference type="ARBA" id="ARBA00023316"/>
    </source>
</evidence>
<dbReference type="InterPro" id="IPR015956">
    <property type="entry name" value="Peniciliin-bd_prot_C_sf"/>
</dbReference>
<keyword evidence="7 16" id="KW-0732">Signal</keyword>
<dbReference type="SUPFAM" id="SSF69189">
    <property type="entry name" value="Penicillin-binding protein associated domain"/>
    <property type="match status" value="1"/>
</dbReference>